<dbReference type="PATRIC" id="fig|1140003.3.peg.870"/>
<accession>S0NRW1</accession>
<dbReference type="Proteomes" id="UP000015961">
    <property type="component" value="Unassembled WGS sequence"/>
</dbReference>
<sequence>MHSIYVEIVTQTILEKYSSEEEFVLHTLGLTDGKWRLWKEGMTNLSPELNQKIVNLFSDYEWMVVQKVLRQSVIYPEKRTVAMEDYRKMKLKIAQEWLQHGLGTVELLPQDLQQNGQQWLNLKVTISYGEWGFDDVLSFRVPAVLQKAITREPQALIEWMNERLEEI</sequence>
<comment type="caution">
    <text evidence="1">The sequence shown here is derived from an EMBL/GenBank/DDBJ whole genome shotgun (WGS) entry which is preliminary data.</text>
</comment>
<dbReference type="OrthoDB" id="2187056at2"/>
<keyword evidence="2" id="KW-1185">Reference proteome</keyword>
<dbReference type="STRING" id="1140003.OMY_00914"/>
<proteinExistence type="predicted"/>
<name>S0NRW1_9ENTE</name>
<evidence type="ECO:0000313" key="1">
    <source>
        <dbReference type="EMBL" id="EOT84039.1"/>
    </source>
</evidence>
<dbReference type="RefSeq" id="WP_016185366.1">
    <property type="nucleotide sequence ID" value="NZ_ASWO01000005.1"/>
</dbReference>
<dbReference type="AlphaFoldDB" id="S0NRW1"/>
<gene>
    <name evidence="1" type="ORF">I573_01764</name>
</gene>
<dbReference type="eggNOG" id="ENOG502ZS6Q">
    <property type="taxonomic scope" value="Bacteria"/>
</dbReference>
<evidence type="ECO:0000313" key="2">
    <source>
        <dbReference type="Proteomes" id="UP000015961"/>
    </source>
</evidence>
<dbReference type="EMBL" id="ASWO01000005">
    <property type="protein sequence ID" value="EOT84039.1"/>
    <property type="molecule type" value="Genomic_DNA"/>
</dbReference>
<reference evidence="1 2" key="1">
    <citation type="submission" date="2013-03" db="EMBL/GenBank/DDBJ databases">
        <title>The Genome Sequence of Enterococcus sulfureus ATCC_49903 (PacBio/Illumina hybrid assembly).</title>
        <authorList>
            <consortium name="The Broad Institute Genomics Platform"/>
            <consortium name="The Broad Institute Genome Sequencing Center for Infectious Disease"/>
            <person name="Earl A."/>
            <person name="Russ C."/>
            <person name="Gilmore M."/>
            <person name="Surin D."/>
            <person name="Walker B."/>
            <person name="Young S."/>
            <person name="Zeng Q."/>
            <person name="Gargeya S."/>
            <person name="Fitzgerald M."/>
            <person name="Haas B."/>
            <person name="Abouelleil A."/>
            <person name="Allen A.W."/>
            <person name="Alvarado L."/>
            <person name="Arachchi H.M."/>
            <person name="Berlin A.M."/>
            <person name="Chapman S.B."/>
            <person name="Gainer-Dewar J."/>
            <person name="Goldberg J."/>
            <person name="Griggs A."/>
            <person name="Gujja S."/>
            <person name="Hansen M."/>
            <person name="Howarth C."/>
            <person name="Imamovic A."/>
            <person name="Ireland A."/>
            <person name="Larimer J."/>
            <person name="McCowan C."/>
            <person name="Murphy C."/>
            <person name="Pearson M."/>
            <person name="Poon T.W."/>
            <person name="Priest M."/>
            <person name="Roberts A."/>
            <person name="Saif S."/>
            <person name="Shea T."/>
            <person name="Sisk P."/>
            <person name="Sykes S."/>
            <person name="Wortman J."/>
            <person name="Nusbaum C."/>
            <person name="Birren B."/>
        </authorList>
    </citation>
    <scope>NUCLEOTIDE SEQUENCE [LARGE SCALE GENOMIC DNA]</scope>
    <source>
        <strain evidence="1 2">ATCC 49903</strain>
    </source>
</reference>
<organism evidence="1 2">
    <name type="scientific">Enterococcus sulfureus ATCC 49903</name>
    <dbReference type="NCBI Taxonomy" id="1140003"/>
    <lineage>
        <taxon>Bacteria</taxon>
        <taxon>Bacillati</taxon>
        <taxon>Bacillota</taxon>
        <taxon>Bacilli</taxon>
        <taxon>Lactobacillales</taxon>
        <taxon>Enterococcaceae</taxon>
        <taxon>Enterococcus</taxon>
    </lineage>
</organism>
<protein>
    <submittedName>
        <fullName evidence="1">Uncharacterized protein</fullName>
    </submittedName>
</protein>